<comment type="caution">
    <text evidence="2">The sequence shown here is derived from an EMBL/GenBank/DDBJ whole genome shotgun (WGS) entry which is preliminary data.</text>
</comment>
<protein>
    <submittedName>
        <fullName evidence="2">Uncharacterized protein</fullName>
    </submittedName>
</protein>
<keyword evidence="4" id="KW-1185">Reference proteome</keyword>
<evidence type="ECO:0000313" key="3">
    <source>
        <dbReference type="EMBL" id="KAA8894809.1"/>
    </source>
</evidence>
<feature type="coiled-coil region" evidence="1">
    <location>
        <begin position="54"/>
        <end position="84"/>
    </location>
</feature>
<dbReference type="EMBL" id="VXIS01000309">
    <property type="protein sequence ID" value="KAA8894808.1"/>
    <property type="molecule type" value="Genomic_DNA"/>
</dbReference>
<dbReference type="OrthoDB" id="5415889at2759"/>
<sequence length="179" mass="19963">MAQPNWVAVAQAFQQIANQVALVPIKVGEPAGQHLQQQMMPQMGHMVGLLQSMMGLLQEQQQRMKQQMTQMQQLMLRMQQHMQQQVNQIAQGVVTLTNNQALLQMRLHNAACSVNAPLQYPAGVMVAMPQPHTRLDLIHLTANNCQVVAAVLALPDLPHNTPVLQRRKQIADFLGAPFN</sequence>
<gene>
    <name evidence="2" type="ORF">FN846DRAFT_912476</name>
    <name evidence="3" type="ORF">FN846DRAFT_912478</name>
</gene>
<dbReference type="Proteomes" id="UP000326924">
    <property type="component" value="Unassembled WGS sequence"/>
</dbReference>
<reference evidence="2 4" key="1">
    <citation type="submission" date="2019-09" db="EMBL/GenBank/DDBJ databases">
        <title>Draft genome of the ectomycorrhizal ascomycete Sphaerosporella brunnea.</title>
        <authorList>
            <consortium name="DOE Joint Genome Institute"/>
            <person name="Benucci G.M."/>
            <person name="Marozzi G."/>
            <person name="Antonielli L."/>
            <person name="Sanchez S."/>
            <person name="Marco P."/>
            <person name="Wang X."/>
            <person name="Falini L.B."/>
            <person name="Barry K."/>
            <person name="Haridas S."/>
            <person name="Lipzen A."/>
            <person name="Labutti K."/>
            <person name="Grigoriev I.V."/>
            <person name="Murat C."/>
            <person name="Martin F."/>
            <person name="Albertini E."/>
            <person name="Donnini D."/>
            <person name="Bonito G."/>
        </authorList>
    </citation>
    <scope>NUCLEOTIDE SEQUENCE [LARGE SCALE GENOMIC DNA]</scope>
    <source>
        <strain evidence="2 4">Sb_GMNB300</strain>
    </source>
</reference>
<keyword evidence="1" id="KW-0175">Coiled coil</keyword>
<evidence type="ECO:0000313" key="4">
    <source>
        <dbReference type="Proteomes" id="UP000326924"/>
    </source>
</evidence>
<dbReference type="InParanoid" id="A0A5J5EJB8"/>
<organism evidence="2 4">
    <name type="scientific">Sphaerosporella brunnea</name>
    <dbReference type="NCBI Taxonomy" id="1250544"/>
    <lineage>
        <taxon>Eukaryota</taxon>
        <taxon>Fungi</taxon>
        <taxon>Dikarya</taxon>
        <taxon>Ascomycota</taxon>
        <taxon>Pezizomycotina</taxon>
        <taxon>Pezizomycetes</taxon>
        <taxon>Pezizales</taxon>
        <taxon>Pyronemataceae</taxon>
        <taxon>Sphaerosporella</taxon>
    </lineage>
</organism>
<evidence type="ECO:0000313" key="2">
    <source>
        <dbReference type="EMBL" id="KAA8894808.1"/>
    </source>
</evidence>
<dbReference type="EMBL" id="VXIS01000309">
    <property type="protein sequence ID" value="KAA8894809.1"/>
    <property type="molecule type" value="Genomic_DNA"/>
</dbReference>
<dbReference type="AlphaFoldDB" id="A0A5J5EJB8"/>
<accession>A0A5J5EJB8</accession>
<proteinExistence type="predicted"/>
<name>A0A5J5EJB8_9PEZI</name>
<evidence type="ECO:0000256" key="1">
    <source>
        <dbReference type="SAM" id="Coils"/>
    </source>
</evidence>